<protein>
    <submittedName>
        <fullName evidence="1">Uncharacterized protein</fullName>
    </submittedName>
</protein>
<evidence type="ECO:0000313" key="2">
    <source>
        <dbReference type="Proteomes" id="UP000639772"/>
    </source>
</evidence>
<organism evidence="1 2">
    <name type="scientific">Vanilla planifolia</name>
    <name type="common">Vanilla</name>
    <dbReference type="NCBI Taxonomy" id="51239"/>
    <lineage>
        <taxon>Eukaryota</taxon>
        <taxon>Viridiplantae</taxon>
        <taxon>Streptophyta</taxon>
        <taxon>Embryophyta</taxon>
        <taxon>Tracheophyta</taxon>
        <taxon>Spermatophyta</taxon>
        <taxon>Magnoliopsida</taxon>
        <taxon>Liliopsida</taxon>
        <taxon>Asparagales</taxon>
        <taxon>Orchidaceae</taxon>
        <taxon>Vanilloideae</taxon>
        <taxon>Vanilleae</taxon>
        <taxon>Vanilla</taxon>
    </lineage>
</organism>
<gene>
    <name evidence="1" type="ORF">HPP92_013166</name>
</gene>
<proteinExistence type="predicted"/>
<name>A0A835UY82_VANPL</name>
<accession>A0A835UY82</accession>
<reference evidence="1 2" key="1">
    <citation type="journal article" date="2020" name="Nat. Food">
        <title>A phased Vanilla planifolia genome enables genetic improvement of flavour and production.</title>
        <authorList>
            <person name="Hasing T."/>
            <person name="Tang H."/>
            <person name="Brym M."/>
            <person name="Khazi F."/>
            <person name="Huang T."/>
            <person name="Chambers A.H."/>
        </authorList>
    </citation>
    <scope>NUCLEOTIDE SEQUENCE [LARGE SCALE GENOMIC DNA]</scope>
    <source>
        <tissue evidence="1">Leaf</tissue>
    </source>
</reference>
<comment type="caution">
    <text evidence="1">The sequence shown here is derived from an EMBL/GenBank/DDBJ whole genome shotgun (WGS) entry which is preliminary data.</text>
</comment>
<sequence length="155" mass="17080">MAQGLPIVTPMNLHKVATMSQQMLGQLNYCGLMKLYFGNGQISFFAPRQKVIMASKGKSNIKDSIITQDKKVNLHSITDIFALSNKEINRVVLSLKKIPPKADHRGINLSKLGKRTLEPSPIGQCAPDLVLFSKFSGIEVSSSTSFRFVMKSSIP</sequence>
<dbReference type="EMBL" id="JADCNM010000006">
    <property type="protein sequence ID" value="KAG0478447.1"/>
    <property type="molecule type" value="Genomic_DNA"/>
</dbReference>
<dbReference type="AlphaFoldDB" id="A0A835UY82"/>
<evidence type="ECO:0000313" key="1">
    <source>
        <dbReference type="EMBL" id="KAG0478447.1"/>
    </source>
</evidence>
<dbReference type="Proteomes" id="UP000639772">
    <property type="component" value="Chromosome 6"/>
</dbReference>